<sequence>MKKSAVIAASIALLAFVPTAFASGTGEPARHYKGEPAKTLPEAVKNFSVRIPTNVTACTDERDRWGRAQAWGSDSNRVGHDHGQFGARRRLIHRRPPARLIRWRAGACG</sequence>
<feature type="chain" id="PRO_5004260768" evidence="1">
    <location>
        <begin position="23"/>
        <end position="109"/>
    </location>
</feature>
<proteinExistence type="predicted"/>
<dbReference type="HOGENOM" id="CLU_2178349_0_0_4"/>
<evidence type="ECO:0000256" key="1">
    <source>
        <dbReference type="SAM" id="SignalP"/>
    </source>
</evidence>
<dbReference type="Proteomes" id="UP000006552">
    <property type="component" value="Chromosome"/>
</dbReference>
<keyword evidence="1" id="KW-0732">Signal</keyword>
<dbReference type="KEGG" id="eba:ebA2122"/>
<dbReference type="eggNOG" id="COG0582">
    <property type="taxonomic scope" value="Bacteria"/>
</dbReference>
<gene>
    <name evidence="2" type="ORF">ebA2122</name>
</gene>
<name>Q5P5W4_AROAE</name>
<accession>Q5P5W4</accession>
<protein>
    <submittedName>
        <fullName evidence="2">Uncharacterized protein</fullName>
    </submittedName>
</protein>
<organism evidence="2 3">
    <name type="scientific">Aromatoleum aromaticum (strain DSM 19018 / LMG 30748 / EbN1)</name>
    <name type="common">Azoarcus sp. (strain EbN1)</name>
    <dbReference type="NCBI Taxonomy" id="76114"/>
    <lineage>
        <taxon>Bacteria</taxon>
        <taxon>Pseudomonadati</taxon>
        <taxon>Pseudomonadota</taxon>
        <taxon>Betaproteobacteria</taxon>
        <taxon>Rhodocyclales</taxon>
        <taxon>Rhodocyclaceae</taxon>
        <taxon>Aromatoleum</taxon>
    </lineage>
</organism>
<dbReference type="EMBL" id="CR555306">
    <property type="protein sequence ID" value="CAI07297.1"/>
    <property type="molecule type" value="Genomic_DNA"/>
</dbReference>
<reference evidence="2 3" key="1">
    <citation type="journal article" date="2005" name="Arch. Microbiol.">
        <title>The genome sequence of an anaerobic aromatic-degrading denitrifying bacterium, strain EbN1.</title>
        <authorList>
            <person name="Rabus R."/>
            <person name="Kube M."/>
            <person name="Heider J."/>
            <person name="Beck A."/>
            <person name="Heitmann K."/>
            <person name="Widdel F."/>
            <person name="Reinhardt R."/>
        </authorList>
    </citation>
    <scope>NUCLEOTIDE SEQUENCE [LARGE SCALE GENOMIC DNA]</scope>
    <source>
        <strain evidence="2 3">EbN1</strain>
    </source>
</reference>
<feature type="signal peptide" evidence="1">
    <location>
        <begin position="1"/>
        <end position="22"/>
    </location>
</feature>
<keyword evidence="3" id="KW-1185">Reference proteome</keyword>
<dbReference type="AlphaFoldDB" id="Q5P5W4"/>
<evidence type="ECO:0000313" key="3">
    <source>
        <dbReference type="Proteomes" id="UP000006552"/>
    </source>
</evidence>
<evidence type="ECO:0000313" key="2">
    <source>
        <dbReference type="EMBL" id="CAI07297.1"/>
    </source>
</evidence>